<dbReference type="PANTHER" id="PTHR43031">
    <property type="entry name" value="FAD-DEPENDENT OXIDOREDUCTASE"/>
    <property type="match status" value="1"/>
</dbReference>
<dbReference type="Proteomes" id="UP001247307">
    <property type="component" value="Unassembled WGS sequence"/>
</dbReference>
<comment type="caution">
    <text evidence="2">The sequence shown here is derived from an EMBL/GenBank/DDBJ whole genome shotgun (WGS) entry which is preliminary data.</text>
</comment>
<dbReference type="PROSITE" id="PS50206">
    <property type="entry name" value="RHODANESE_3"/>
    <property type="match status" value="1"/>
</dbReference>
<dbReference type="AlphaFoldDB" id="A0AAE3YHB3"/>
<dbReference type="Pfam" id="PF00581">
    <property type="entry name" value="Rhodanese"/>
    <property type="match status" value="1"/>
</dbReference>
<dbReference type="InterPro" id="IPR001763">
    <property type="entry name" value="Rhodanese-like_dom"/>
</dbReference>
<feature type="domain" description="Rhodanese" evidence="1">
    <location>
        <begin position="18"/>
        <end position="99"/>
    </location>
</feature>
<dbReference type="PANTHER" id="PTHR43031:SF17">
    <property type="entry name" value="SULFURTRANSFERASE YTWF-RELATED"/>
    <property type="match status" value="1"/>
</dbReference>
<dbReference type="SMART" id="SM00450">
    <property type="entry name" value="RHOD"/>
    <property type="match status" value="1"/>
</dbReference>
<dbReference type="Gene3D" id="3.40.250.10">
    <property type="entry name" value="Rhodanese-like domain"/>
    <property type="match status" value="1"/>
</dbReference>
<dbReference type="InterPro" id="IPR036873">
    <property type="entry name" value="Rhodanese-like_dom_sf"/>
</dbReference>
<evidence type="ECO:0000313" key="3">
    <source>
        <dbReference type="Proteomes" id="UP001247307"/>
    </source>
</evidence>
<dbReference type="InterPro" id="IPR050229">
    <property type="entry name" value="GlpE_sulfurtransferase"/>
</dbReference>
<accession>A0AAE3YHB3</accession>
<gene>
    <name evidence="2" type="ORF">J2S35_000941</name>
</gene>
<keyword evidence="3" id="KW-1185">Reference proteome</keyword>
<name>A0AAE3YHB3_9MICC</name>
<dbReference type="CDD" id="cd00158">
    <property type="entry name" value="RHOD"/>
    <property type="match status" value="1"/>
</dbReference>
<organism evidence="2 3">
    <name type="scientific">Falsarthrobacter nasiphocae</name>
    <dbReference type="NCBI Taxonomy" id="189863"/>
    <lineage>
        <taxon>Bacteria</taxon>
        <taxon>Bacillati</taxon>
        <taxon>Actinomycetota</taxon>
        <taxon>Actinomycetes</taxon>
        <taxon>Micrococcales</taxon>
        <taxon>Micrococcaceae</taxon>
        <taxon>Falsarthrobacter</taxon>
    </lineage>
</organism>
<dbReference type="EMBL" id="JAVDUI010000001">
    <property type="protein sequence ID" value="MDR6892001.1"/>
    <property type="molecule type" value="Genomic_DNA"/>
</dbReference>
<dbReference type="SUPFAM" id="SSF52821">
    <property type="entry name" value="Rhodanese/Cell cycle control phosphatase"/>
    <property type="match status" value="1"/>
</dbReference>
<reference evidence="2" key="1">
    <citation type="submission" date="2023-07" db="EMBL/GenBank/DDBJ databases">
        <title>Sequencing the genomes of 1000 actinobacteria strains.</title>
        <authorList>
            <person name="Klenk H.-P."/>
        </authorList>
    </citation>
    <scope>NUCLEOTIDE SEQUENCE</scope>
    <source>
        <strain evidence="2">DSM 13988</strain>
    </source>
</reference>
<sequence>MHDIENISATDLTSGDDVLDVREQDEWDAGHIEGARHIPLSELPLRIDELDPDVDYKVICLRGGRSAKATQWLVGQGYSAVNVSGGMDAWADADKPIVSAAGEPFVKGH</sequence>
<evidence type="ECO:0000259" key="1">
    <source>
        <dbReference type="PROSITE" id="PS50206"/>
    </source>
</evidence>
<proteinExistence type="predicted"/>
<evidence type="ECO:0000313" key="2">
    <source>
        <dbReference type="EMBL" id="MDR6892001.1"/>
    </source>
</evidence>
<dbReference type="RefSeq" id="WP_309850403.1">
    <property type="nucleotide sequence ID" value="NZ_BAAAIU010000023.1"/>
</dbReference>
<protein>
    <submittedName>
        <fullName evidence="2">Rhodanese-related sulfurtransferase</fullName>
    </submittedName>
</protein>